<keyword evidence="5" id="KW-1185">Reference proteome</keyword>
<keyword evidence="3" id="KW-0378">Hydrolase</keyword>
<keyword evidence="2" id="KW-0732">Signal</keyword>
<dbReference type="PANTHER" id="PTHR11010:SF38">
    <property type="entry name" value="LYSOSOMAL PRO-X CARBOXYPEPTIDASE"/>
    <property type="match status" value="1"/>
</dbReference>
<accession>A0A0K9X8A4</accession>
<reference evidence="5" key="1">
    <citation type="submission" date="2015-07" db="EMBL/GenBank/DDBJ databases">
        <title>Draft genome sequence of Streptomyces sp. CMAA 1322, a bacterium isolated from Caatinga biome, from dry forest semiarid of Brazil.</title>
        <authorList>
            <person name="Santos S.N."/>
            <person name="Gacesa R."/>
            <person name="Taketani R.G."/>
            <person name="Long P.F."/>
            <person name="Melo I.S."/>
        </authorList>
    </citation>
    <scope>NUCLEOTIDE SEQUENCE [LARGE SCALE GENOMIC DNA]</scope>
    <source>
        <strain evidence="5">CMAA 1322</strain>
    </source>
</reference>
<comment type="caution">
    <text evidence="4">The sequence shown here is derived from an EMBL/GenBank/DDBJ whole genome shotgun (WGS) entry which is preliminary data.</text>
</comment>
<dbReference type="SUPFAM" id="SSF53474">
    <property type="entry name" value="alpha/beta-Hydrolases"/>
    <property type="match status" value="1"/>
</dbReference>
<keyword evidence="1" id="KW-0645">Protease</keyword>
<dbReference type="AlphaFoldDB" id="A0A0K9X8A4"/>
<dbReference type="GO" id="GO:0004177">
    <property type="term" value="F:aminopeptidase activity"/>
    <property type="evidence" value="ECO:0007669"/>
    <property type="project" value="UniProtKB-KW"/>
</dbReference>
<evidence type="ECO:0000256" key="3">
    <source>
        <dbReference type="ARBA" id="ARBA00022801"/>
    </source>
</evidence>
<name>A0A0K9X8A4_9ACTN</name>
<protein>
    <submittedName>
        <fullName evidence="4">Tripeptidyl aminopeptidase</fullName>
    </submittedName>
</protein>
<dbReference type="Pfam" id="PF05576">
    <property type="entry name" value="Peptidase_S37"/>
    <property type="match status" value="1"/>
</dbReference>
<dbReference type="GO" id="GO:0008239">
    <property type="term" value="F:dipeptidyl-peptidase activity"/>
    <property type="evidence" value="ECO:0007669"/>
    <property type="project" value="TreeGrafter"/>
</dbReference>
<dbReference type="ESTHER" id="9actn-a0a0k9x8a4">
    <property type="family name" value="Peptidase_S37"/>
</dbReference>
<dbReference type="InterPro" id="IPR008761">
    <property type="entry name" value="Peptidase_S37"/>
</dbReference>
<evidence type="ECO:0000313" key="4">
    <source>
        <dbReference type="EMBL" id="KNB49438.1"/>
    </source>
</evidence>
<dbReference type="RefSeq" id="WP_049719391.1">
    <property type="nucleotide sequence ID" value="NZ_LFXA01000018.1"/>
</dbReference>
<evidence type="ECO:0000313" key="5">
    <source>
        <dbReference type="Proteomes" id="UP000037288"/>
    </source>
</evidence>
<dbReference type="Proteomes" id="UP000037288">
    <property type="component" value="Unassembled WGS sequence"/>
</dbReference>
<organism evidence="4 5">
    <name type="scientific">Streptomyces caatingaensis</name>
    <dbReference type="NCBI Taxonomy" id="1678637"/>
    <lineage>
        <taxon>Bacteria</taxon>
        <taxon>Bacillati</taxon>
        <taxon>Actinomycetota</taxon>
        <taxon>Actinomycetes</taxon>
        <taxon>Kitasatosporales</taxon>
        <taxon>Streptomycetaceae</taxon>
        <taxon>Streptomyces</taxon>
    </lineage>
</organism>
<dbReference type="Gene3D" id="3.40.50.1820">
    <property type="entry name" value="alpha/beta hydrolase"/>
    <property type="match status" value="1"/>
</dbReference>
<sequence>MRKALRWLLALVVLIGAIGVGGTTAGAAYASGKDGKDTGDGDIKDRILRIPGMRLVEEKPYAGYRYLVMTYRQPVDHRRPGKGTFEQRFTLLHKSTDRPTVFFTSGYNVNTNPSRSEPTRIVDGNQVSMEYRFFTPSRPQPADWSKLDIWQAASDQHRLYRALKPVYGKNWLATGGSKGGMTATYFRRFYPDDMNGTVAYVAPNDVNNDEDSAYDRFFATVGDKACRTQLNSVQREALVRRGEIVARYEKWAKENGRTFKVVGSADKAYENVVLDLVWSFWQYHLQSDCASVPATKASTDELYKFIDDISGFDGYTDQGLERFTPYYYQAGTELGAPTVKYPHLKGLLKYPGINQPRSYVPRDITMKWHGGSMADVDRWVRNDSTRMLFVYGQNDPWSGEPFRLGRDAGKRHDFRFYAPGGNHGSTIAQLVADERAKATAEVLKWAGVAPKAVEKDEKAARPLAPFDAKLDHVKTERQFLRP</sequence>
<evidence type="ECO:0000256" key="1">
    <source>
        <dbReference type="ARBA" id="ARBA00022670"/>
    </source>
</evidence>
<keyword evidence="4" id="KW-0031">Aminopeptidase</keyword>
<evidence type="ECO:0000256" key="2">
    <source>
        <dbReference type="ARBA" id="ARBA00022729"/>
    </source>
</evidence>
<proteinExistence type="predicted"/>
<dbReference type="InterPro" id="IPR029058">
    <property type="entry name" value="AB_hydrolase_fold"/>
</dbReference>
<gene>
    <name evidence="4" type="ORF">AC230_29790</name>
</gene>
<dbReference type="OrthoDB" id="3979391at2"/>
<dbReference type="PANTHER" id="PTHR11010">
    <property type="entry name" value="PROTEASE S28 PRO-X CARBOXYPEPTIDASE-RELATED"/>
    <property type="match status" value="1"/>
</dbReference>
<dbReference type="GO" id="GO:0006508">
    <property type="term" value="P:proteolysis"/>
    <property type="evidence" value="ECO:0007669"/>
    <property type="project" value="UniProtKB-KW"/>
</dbReference>
<dbReference type="STRING" id="1678637.AC230_29790"/>
<dbReference type="EMBL" id="LFXA01000018">
    <property type="protein sequence ID" value="KNB49438.1"/>
    <property type="molecule type" value="Genomic_DNA"/>
</dbReference>
<dbReference type="PATRIC" id="fig|1678637.3.peg.6343"/>